<sequence length="712" mass="81607">MKPGQSITADTYCAQIDKLRHNLPTMVRRRVPIILQDNARPHAAKKTVAKFRELGYEDLEHPPYSPDLVPTDFHLFKHLSSFLNGRIFKTPDDAKNAFKNFINSRNPEFYNRGIKKLLNRHASQCGSDSSLQDVFQPSDYSKSACQWLAKIKDVRERCHCEPVLSPRNRKMFQNTTGSKTFADNENTVDLATGRKPDTEYPICTIADEVFCVQSVLEEPISEKTQKFLTSCVNDCDEVSFTTIVFGNDLHSSDITHYLPGDWEDEKEKRLANFQLALENLPKNRISLVRHIQKLADDAKHFMNESIRIFGVKKESEDAVFPCFNTSQGLYPSEVYEFHQKESLWNGLNEFLETEFPVHFAKSLKLFNLELDQNLRLRDDYDSSEKSEETYLTMSTEALYYLRVFENQANSGRGVKGLDSIQSFEKRAVGRHLLNFLNKLQECVVKIQFKPPEQARNLTKPCRKMLLSYHSVLFNARSVAKTISTEALQDFDTGVKGLTAVLRKLKYGIPGSIFTINNYNVDLRMFRKLYKEGGQGNELLVELLRFRKFIQSGAVDEIKKFVDAVEVAVEAREDVIKQLDLRPERGAVQPMKFAQETAKCMAKMVEEIEVIRKSPMIRAELMSRIIHAVTVAQSYSPGPEYDRVNLLFLKIYFAHFKEEIITQERSYNVFLLLAEIGGTIGLYVGAALLSVAETVVFFFEKHTLNPTIFKHPA</sequence>
<dbReference type="InterPro" id="IPR001873">
    <property type="entry name" value="ENaC"/>
</dbReference>
<keyword evidence="10" id="KW-0325">Glycoprotein</keyword>
<evidence type="ECO:0000256" key="12">
    <source>
        <dbReference type="ARBA" id="ARBA00023303"/>
    </source>
</evidence>
<accession>A0A811KNS4</accession>
<evidence type="ECO:0000256" key="9">
    <source>
        <dbReference type="ARBA" id="ARBA00023136"/>
    </source>
</evidence>
<organism evidence="15 16">
    <name type="scientific">Bursaphelenchus okinawaensis</name>
    <dbReference type="NCBI Taxonomy" id="465554"/>
    <lineage>
        <taxon>Eukaryota</taxon>
        <taxon>Metazoa</taxon>
        <taxon>Ecdysozoa</taxon>
        <taxon>Nematoda</taxon>
        <taxon>Chromadorea</taxon>
        <taxon>Rhabditida</taxon>
        <taxon>Tylenchina</taxon>
        <taxon>Tylenchomorpha</taxon>
        <taxon>Aphelenchoidea</taxon>
        <taxon>Aphelenchoididae</taxon>
        <taxon>Bursaphelenchus</taxon>
    </lineage>
</organism>
<evidence type="ECO:0000256" key="3">
    <source>
        <dbReference type="ARBA" id="ARBA00022448"/>
    </source>
</evidence>
<evidence type="ECO:0000313" key="15">
    <source>
        <dbReference type="EMBL" id="CAD5216505.1"/>
    </source>
</evidence>
<dbReference type="GO" id="GO:0031297">
    <property type="term" value="P:replication fork processing"/>
    <property type="evidence" value="ECO:0007669"/>
    <property type="project" value="TreeGrafter"/>
</dbReference>
<feature type="transmembrane region" description="Helical" evidence="14">
    <location>
        <begin position="679"/>
        <end position="698"/>
    </location>
</feature>
<comment type="caution">
    <text evidence="15">The sequence shown here is derived from an EMBL/GenBank/DDBJ whole genome shotgun (WGS) entry which is preliminary data.</text>
</comment>
<evidence type="ECO:0000256" key="5">
    <source>
        <dbReference type="ARBA" id="ARBA00022692"/>
    </source>
</evidence>
<keyword evidence="8 13" id="KW-0406">Ion transport</keyword>
<dbReference type="GO" id="GO:0044774">
    <property type="term" value="P:mitotic DNA integrity checkpoint signaling"/>
    <property type="evidence" value="ECO:0007669"/>
    <property type="project" value="TreeGrafter"/>
</dbReference>
<dbReference type="PRINTS" id="PR01078">
    <property type="entry name" value="AMINACHANNEL"/>
</dbReference>
<dbReference type="GO" id="GO:0044547">
    <property type="term" value="F:DNA topoisomerase binding"/>
    <property type="evidence" value="ECO:0007669"/>
    <property type="project" value="TreeGrafter"/>
</dbReference>
<keyword evidence="6 14" id="KW-1133">Transmembrane helix</keyword>
<dbReference type="Gene3D" id="3.30.420.10">
    <property type="entry name" value="Ribonuclease H-like superfamily/Ribonuclease H"/>
    <property type="match status" value="1"/>
</dbReference>
<dbReference type="GO" id="GO:0006303">
    <property type="term" value="P:double-strand break repair via nonhomologous end joining"/>
    <property type="evidence" value="ECO:0007669"/>
    <property type="project" value="TreeGrafter"/>
</dbReference>
<dbReference type="Pfam" id="PF00858">
    <property type="entry name" value="ASC"/>
    <property type="match status" value="2"/>
</dbReference>
<evidence type="ECO:0000256" key="1">
    <source>
        <dbReference type="ARBA" id="ARBA00004141"/>
    </source>
</evidence>
<evidence type="ECO:0000256" key="14">
    <source>
        <dbReference type="SAM" id="Phobius"/>
    </source>
</evidence>
<evidence type="ECO:0000256" key="13">
    <source>
        <dbReference type="RuleBase" id="RU000679"/>
    </source>
</evidence>
<keyword evidence="11 13" id="KW-0739">Sodium transport</keyword>
<dbReference type="GO" id="GO:0000793">
    <property type="term" value="C:condensed chromosome"/>
    <property type="evidence" value="ECO:0007669"/>
    <property type="project" value="TreeGrafter"/>
</dbReference>
<comment type="subcellular location">
    <subcellularLocation>
        <location evidence="1">Membrane</location>
        <topology evidence="1">Multi-pass membrane protein</topology>
    </subcellularLocation>
</comment>
<dbReference type="AlphaFoldDB" id="A0A811KNS4"/>
<dbReference type="GO" id="GO:0035861">
    <property type="term" value="C:site of double-strand break"/>
    <property type="evidence" value="ECO:0007669"/>
    <property type="project" value="TreeGrafter"/>
</dbReference>
<dbReference type="GO" id="GO:0005634">
    <property type="term" value="C:nucleus"/>
    <property type="evidence" value="ECO:0007669"/>
    <property type="project" value="TreeGrafter"/>
</dbReference>
<dbReference type="Proteomes" id="UP000614601">
    <property type="component" value="Unassembled WGS sequence"/>
</dbReference>
<dbReference type="GO" id="GO:0003690">
    <property type="term" value="F:double-stranded DNA binding"/>
    <property type="evidence" value="ECO:0007669"/>
    <property type="project" value="TreeGrafter"/>
</dbReference>
<dbReference type="GO" id="GO:0003697">
    <property type="term" value="F:single-stranded DNA binding"/>
    <property type="evidence" value="ECO:0007669"/>
    <property type="project" value="TreeGrafter"/>
</dbReference>
<reference evidence="15" key="1">
    <citation type="submission" date="2020-09" db="EMBL/GenBank/DDBJ databases">
        <authorList>
            <person name="Kikuchi T."/>
        </authorList>
    </citation>
    <scope>NUCLEOTIDE SEQUENCE</scope>
    <source>
        <strain evidence="15">SH1</strain>
    </source>
</reference>
<gene>
    <name evidence="15" type="ORF">BOKJ2_LOCUS6621</name>
</gene>
<dbReference type="EMBL" id="CAJFDH010000003">
    <property type="protein sequence ID" value="CAD5216505.1"/>
    <property type="molecule type" value="Genomic_DNA"/>
</dbReference>
<keyword evidence="7" id="KW-0915">Sodium</keyword>
<evidence type="ECO:0000256" key="6">
    <source>
        <dbReference type="ARBA" id="ARBA00022989"/>
    </source>
</evidence>
<comment type="similarity">
    <text evidence="2 13">Belongs to the amiloride-sensitive sodium channel (TC 1.A.6) family.</text>
</comment>
<evidence type="ECO:0000256" key="8">
    <source>
        <dbReference type="ARBA" id="ARBA00023065"/>
    </source>
</evidence>
<evidence type="ECO:0000256" key="4">
    <source>
        <dbReference type="ARBA" id="ARBA00022461"/>
    </source>
</evidence>
<dbReference type="PANTHER" id="PTHR46060:SF2">
    <property type="entry name" value="HISTONE-LYSINE N-METHYLTRANSFERASE SETMAR"/>
    <property type="match status" value="1"/>
</dbReference>
<dbReference type="OrthoDB" id="5874059at2759"/>
<dbReference type="GO" id="GO:0000729">
    <property type="term" value="P:DNA double-strand break processing"/>
    <property type="evidence" value="ECO:0007669"/>
    <property type="project" value="TreeGrafter"/>
</dbReference>
<dbReference type="GO" id="GO:0005272">
    <property type="term" value="F:sodium channel activity"/>
    <property type="evidence" value="ECO:0007669"/>
    <property type="project" value="UniProtKB-KW"/>
</dbReference>
<dbReference type="Proteomes" id="UP000783686">
    <property type="component" value="Unassembled WGS sequence"/>
</dbReference>
<keyword evidence="16" id="KW-1185">Reference proteome</keyword>
<keyword evidence="3 13" id="KW-0813">Transport</keyword>
<evidence type="ECO:0000256" key="11">
    <source>
        <dbReference type="ARBA" id="ARBA00023201"/>
    </source>
</evidence>
<dbReference type="Gene3D" id="1.10.287.770">
    <property type="entry name" value="YojJ-like"/>
    <property type="match status" value="1"/>
</dbReference>
<name>A0A811KNS4_9BILA</name>
<dbReference type="GO" id="GO:0042800">
    <property type="term" value="F:histone H3K4 methyltransferase activity"/>
    <property type="evidence" value="ECO:0007669"/>
    <property type="project" value="TreeGrafter"/>
</dbReference>
<dbReference type="InterPro" id="IPR052709">
    <property type="entry name" value="Transposase-MT_Hybrid"/>
</dbReference>
<dbReference type="InterPro" id="IPR036397">
    <property type="entry name" value="RNaseH_sf"/>
</dbReference>
<dbReference type="GO" id="GO:0000014">
    <property type="term" value="F:single-stranded DNA endodeoxyribonuclease activity"/>
    <property type="evidence" value="ECO:0007669"/>
    <property type="project" value="TreeGrafter"/>
</dbReference>
<proteinExistence type="inferred from homology"/>
<evidence type="ECO:0000313" key="16">
    <source>
        <dbReference type="Proteomes" id="UP000614601"/>
    </source>
</evidence>
<evidence type="ECO:0000256" key="2">
    <source>
        <dbReference type="ARBA" id="ARBA00007193"/>
    </source>
</evidence>
<dbReference type="EMBL" id="CAJFCW020000003">
    <property type="protein sequence ID" value="CAG9106063.1"/>
    <property type="molecule type" value="Genomic_DNA"/>
</dbReference>
<keyword evidence="9 14" id="KW-0472">Membrane</keyword>
<protein>
    <submittedName>
        <fullName evidence="15">Uncharacterized protein</fullName>
    </submittedName>
</protein>
<keyword evidence="12 13" id="KW-0407">Ion channel</keyword>
<keyword evidence="5 13" id="KW-0812">Transmembrane</keyword>
<evidence type="ECO:0000256" key="7">
    <source>
        <dbReference type="ARBA" id="ARBA00023053"/>
    </source>
</evidence>
<dbReference type="GO" id="GO:0015074">
    <property type="term" value="P:DNA integration"/>
    <property type="evidence" value="ECO:0007669"/>
    <property type="project" value="TreeGrafter"/>
</dbReference>
<dbReference type="GO" id="GO:0046975">
    <property type="term" value="F:histone H3K36 methyltransferase activity"/>
    <property type="evidence" value="ECO:0007669"/>
    <property type="project" value="TreeGrafter"/>
</dbReference>
<dbReference type="GO" id="GO:0016020">
    <property type="term" value="C:membrane"/>
    <property type="evidence" value="ECO:0007669"/>
    <property type="project" value="UniProtKB-SubCell"/>
</dbReference>
<keyword evidence="4 13" id="KW-0894">Sodium channel</keyword>
<dbReference type="PANTHER" id="PTHR46060">
    <property type="entry name" value="MARINER MOS1 TRANSPOSASE-LIKE PROTEIN"/>
    <property type="match status" value="1"/>
</dbReference>
<evidence type="ECO:0000256" key="10">
    <source>
        <dbReference type="ARBA" id="ARBA00023180"/>
    </source>
</evidence>